<sequence length="141" mass="15109">MAGLGPRPGSWYKAADSEISVRNSPTKPRIPRSPMAFAAMAGVAPFVIGARMAALMLDAESVRTRAEARRMVGEKIAASSQAATEAAFQMAREGLSMWRAFALGRMPDMVGAADRTASRVTAPHARRVHANARRLSSRRTG</sequence>
<evidence type="ECO:0000256" key="2">
    <source>
        <dbReference type="SAM" id="Phobius"/>
    </source>
</evidence>
<keyword evidence="4" id="KW-1185">Reference proteome</keyword>
<reference evidence="3 4" key="1">
    <citation type="submission" date="2019-03" db="EMBL/GenBank/DDBJ databases">
        <title>Genomic Encyclopedia of Type Strains, Phase IV (KMG-IV): sequencing the most valuable type-strain genomes for metagenomic binning, comparative biology and taxonomic classification.</title>
        <authorList>
            <person name="Goeker M."/>
        </authorList>
    </citation>
    <scope>NUCLEOTIDE SEQUENCE [LARGE SCALE GENOMIC DNA]</scope>
    <source>
        <strain evidence="3 4">DSM 19345</strain>
    </source>
</reference>
<dbReference type="EMBL" id="SMAK01000008">
    <property type="protein sequence ID" value="TCT08724.1"/>
    <property type="molecule type" value="Genomic_DNA"/>
</dbReference>
<dbReference type="Proteomes" id="UP000295678">
    <property type="component" value="Unassembled WGS sequence"/>
</dbReference>
<feature type="compositionally biased region" description="Basic residues" evidence="1">
    <location>
        <begin position="124"/>
        <end position="141"/>
    </location>
</feature>
<keyword evidence="2" id="KW-0812">Transmembrane</keyword>
<feature type="region of interest" description="Disordered" evidence="1">
    <location>
        <begin position="117"/>
        <end position="141"/>
    </location>
</feature>
<proteinExistence type="predicted"/>
<organism evidence="3 4">
    <name type="scientific">Tepidamorphus gemmatus</name>
    <dbReference type="NCBI Taxonomy" id="747076"/>
    <lineage>
        <taxon>Bacteria</taxon>
        <taxon>Pseudomonadati</taxon>
        <taxon>Pseudomonadota</taxon>
        <taxon>Alphaproteobacteria</taxon>
        <taxon>Hyphomicrobiales</taxon>
        <taxon>Tepidamorphaceae</taxon>
        <taxon>Tepidamorphus</taxon>
    </lineage>
</organism>
<keyword evidence="2" id="KW-1133">Transmembrane helix</keyword>
<accession>A0A4R3M5S8</accession>
<evidence type="ECO:0000256" key="1">
    <source>
        <dbReference type="SAM" id="MobiDB-lite"/>
    </source>
</evidence>
<protein>
    <submittedName>
        <fullName evidence="3">Uncharacterized protein</fullName>
    </submittedName>
</protein>
<evidence type="ECO:0000313" key="4">
    <source>
        <dbReference type="Proteomes" id="UP000295678"/>
    </source>
</evidence>
<comment type="caution">
    <text evidence="3">The sequence shown here is derived from an EMBL/GenBank/DDBJ whole genome shotgun (WGS) entry which is preliminary data.</text>
</comment>
<dbReference type="AlphaFoldDB" id="A0A4R3M5S8"/>
<name>A0A4R3M5S8_9HYPH</name>
<keyword evidence="2" id="KW-0472">Membrane</keyword>
<feature type="transmembrane region" description="Helical" evidence="2">
    <location>
        <begin position="35"/>
        <end position="57"/>
    </location>
</feature>
<gene>
    <name evidence="3" type="ORF">EDC22_10836</name>
</gene>
<evidence type="ECO:0000313" key="3">
    <source>
        <dbReference type="EMBL" id="TCT08724.1"/>
    </source>
</evidence>